<dbReference type="Pfam" id="PF07813">
    <property type="entry name" value="LTXXQ"/>
    <property type="match status" value="1"/>
</dbReference>
<feature type="region of interest" description="Disordered" evidence="1">
    <location>
        <begin position="78"/>
        <end position="107"/>
    </location>
</feature>
<dbReference type="Proteomes" id="UP000019438">
    <property type="component" value="Chromosome"/>
</dbReference>
<sequence>MSACAPSRVLPWHSSVNHGAFALSMPCFGHIHLMIRSPCDRISPKDSMMDLLMTRRSRAAWGFLGMLSASPALVAQDSRADSAAPPQLAGQRVAPQPQSAAGHASTRAERQLQSLYKSLAITPAQQQPWENFARVLQDNAAAIDQAYAAAAKPEAGTNALSRFQAYRQVQTVQTDNLRRLEPVFTALYQALSPAQQKTADRLFEQRTKAALRYVSTHH</sequence>
<gene>
    <name evidence="2" type="ORF">GbCGDNIH3_1355</name>
</gene>
<evidence type="ECO:0000256" key="1">
    <source>
        <dbReference type="SAM" id="MobiDB-lite"/>
    </source>
</evidence>
<proteinExistence type="predicted"/>
<dbReference type="AlphaFoldDB" id="A0AAN0RE43"/>
<evidence type="ECO:0000313" key="2">
    <source>
        <dbReference type="EMBL" id="AHJ63168.1"/>
    </source>
</evidence>
<accession>A0AAN0RE43</accession>
<name>A0AAN0RE43_9PROT</name>
<dbReference type="GO" id="GO:0042597">
    <property type="term" value="C:periplasmic space"/>
    <property type="evidence" value="ECO:0007669"/>
    <property type="project" value="InterPro"/>
</dbReference>
<organism evidence="2 3">
    <name type="scientific">Granulibacter bethesdensis</name>
    <dbReference type="NCBI Taxonomy" id="364410"/>
    <lineage>
        <taxon>Bacteria</taxon>
        <taxon>Pseudomonadati</taxon>
        <taxon>Pseudomonadota</taxon>
        <taxon>Alphaproteobacteria</taxon>
        <taxon>Acetobacterales</taxon>
        <taxon>Acetobacteraceae</taxon>
        <taxon>Granulibacter</taxon>
    </lineage>
</organism>
<reference evidence="3" key="1">
    <citation type="submission" date="2012-06" db="EMBL/GenBank/DDBJ databases">
        <title>Genome analysis of multiple Granulibacter bethesdensis isolates demonstrates substantial genome diversity.</title>
        <authorList>
            <person name="Greenberg D.E."/>
            <person name="Porcella S.F."/>
            <person name="Zarember K."/>
            <person name="Zelazny A.M."/>
            <person name="Bruno D."/>
            <person name="Martens C."/>
            <person name="Barbian K.D."/>
            <person name="Jaske E."/>
            <person name="Holland S.M."/>
        </authorList>
    </citation>
    <scope>NUCLEOTIDE SEQUENCE [LARGE SCALE GENOMIC DNA]</scope>
    <source>
        <strain evidence="3">CGDNIH3</strain>
    </source>
</reference>
<dbReference type="KEGG" id="gbc:GbCGDNIH3_1355"/>
<dbReference type="InterPro" id="IPR012899">
    <property type="entry name" value="LTXXQ"/>
</dbReference>
<evidence type="ECO:0000313" key="3">
    <source>
        <dbReference type="Proteomes" id="UP000019438"/>
    </source>
</evidence>
<dbReference type="EMBL" id="CP003181">
    <property type="protein sequence ID" value="AHJ63168.1"/>
    <property type="molecule type" value="Genomic_DNA"/>
</dbReference>
<protein>
    <submittedName>
        <fullName evidence="2">Secreted protein</fullName>
    </submittedName>
</protein>